<keyword evidence="4" id="KW-0547">Nucleotide-binding</keyword>
<dbReference type="SUPFAM" id="SSF52540">
    <property type="entry name" value="P-loop containing nucleoside triphosphate hydrolases"/>
    <property type="match status" value="2"/>
</dbReference>
<dbReference type="InterPro" id="IPR041635">
    <property type="entry name" value="Type_ISP_LLaBIII_C"/>
</dbReference>
<dbReference type="InterPro" id="IPR002052">
    <property type="entry name" value="DNA_methylase_N6_adenine_CS"/>
</dbReference>
<organism evidence="4 5">
    <name type="scientific">Helicobacter fennelliae MRY12-0050</name>
    <dbReference type="NCBI Taxonomy" id="1325130"/>
    <lineage>
        <taxon>Bacteria</taxon>
        <taxon>Pseudomonadati</taxon>
        <taxon>Campylobacterota</taxon>
        <taxon>Epsilonproteobacteria</taxon>
        <taxon>Campylobacterales</taxon>
        <taxon>Helicobacteraceae</taxon>
        <taxon>Helicobacter</taxon>
    </lineage>
</organism>
<dbReference type="GO" id="GO:0032259">
    <property type="term" value="P:methylation"/>
    <property type="evidence" value="ECO:0007669"/>
    <property type="project" value="InterPro"/>
</dbReference>
<dbReference type="REBASE" id="70220">
    <property type="entry name" value="Hfe50ORF975P"/>
</dbReference>
<feature type="compositionally biased region" description="Polar residues" evidence="1">
    <location>
        <begin position="345"/>
        <end position="356"/>
    </location>
</feature>
<keyword evidence="4" id="KW-0378">Hydrolase</keyword>
<dbReference type="Gene3D" id="3.40.50.300">
    <property type="entry name" value="P-loop containing nucleotide triphosphate hydrolases"/>
    <property type="match status" value="2"/>
</dbReference>
<proteinExistence type="predicted"/>
<feature type="region of interest" description="Disordered" evidence="1">
    <location>
        <begin position="336"/>
        <end position="356"/>
    </location>
</feature>
<dbReference type="Pfam" id="PF04851">
    <property type="entry name" value="ResIII"/>
    <property type="match status" value="1"/>
</dbReference>
<dbReference type="PROSITE" id="PS51194">
    <property type="entry name" value="HELICASE_CTER"/>
    <property type="match status" value="1"/>
</dbReference>
<feature type="region of interest" description="Disordered" evidence="1">
    <location>
        <begin position="1017"/>
        <end position="1048"/>
    </location>
</feature>
<dbReference type="SMART" id="SM00487">
    <property type="entry name" value="DEXDc"/>
    <property type="match status" value="1"/>
</dbReference>
<keyword evidence="4" id="KW-0067">ATP-binding</keyword>
<dbReference type="CDD" id="cd18785">
    <property type="entry name" value="SF2_C"/>
    <property type="match status" value="1"/>
</dbReference>
<dbReference type="Pfam" id="PF18135">
    <property type="entry name" value="Type_ISP_C"/>
    <property type="match status" value="1"/>
</dbReference>
<evidence type="ECO:0000313" key="5">
    <source>
        <dbReference type="Proteomes" id="UP000018143"/>
    </source>
</evidence>
<dbReference type="InterPro" id="IPR006935">
    <property type="entry name" value="Helicase/UvrB_N"/>
</dbReference>
<comment type="caution">
    <text evidence="4">The sequence shown here is derived from an EMBL/GenBank/DDBJ whole genome shotgun (WGS) entry which is preliminary data.</text>
</comment>
<dbReference type="OrthoDB" id="9804086at2"/>
<dbReference type="Pfam" id="PF22240">
    <property type="entry name" value="ISP_coupler"/>
    <property type="match status" value="1"/>
</dbReference>
<keyword evidence="4" id="KW-0347">Helicase</keyword>
<dbReference type="InterPro" id="IPR014001">
    <property type="entry name" value="Helicase_ATP-bd"/>
</dbReference>
<gene>
    <name evidence="4" type="ORF">HFN_0975</name>
</gene>
<dbReference type="InterPro" id="IPR001650">
    <property type="entry name" value="Helicase_C-like"/>
</dbReference>
<feature type="region of interest" description="Disordered" evidence="1">
    <location>
        <begin position="1068"/>
        <end position="1091"/>
    </location>
</feature>
<reference evidence="4 5" key="1">
    <citation type="journal article" date="2013" name="Genome Announc.">
        <title>Draft Genome Sequence of Helicobacter fennelliae Strain MRY12-0050, Isolated from a Bacteremia Patient.</title>
        <authorList>
            <person name="Rimbara E."/>
            <person name="Matsui M."/>
            <person name="Mori S."/>
            <person name="Suzuki S."/>
            <person name="Suzuki M."/>
            <person name="Kim H."/>
            <person name="Sekizuka T."/>
            <person name="Kuroda M."/>
            <person name="Shibayama K."/>
        </authorList>
    </citation>
    <scope>NUCLEOTIDE SEQUENCE [LARGE SCALE GENOMIC DNA]</scope>
    <source>
        <strain evidence="4 5">MRY12-0050</strain>
    </source>
</reference>
<dbReference type="PANTHER" id="PTHR47396:SF1">
    <property type="entry name" value="ATP-DEPENDENT HELICASE IRC3-RELATED"/>
    <property type="match status" value="1"/>
</dbReference>
<name>T1D0K3_9HELI</name>
<dbReference type="InterPro" id="IPR029063">
    <property type="entry name" value="SAM-dependent_MTases_sf"/>
</dbReference>
<keyword evidence="5" id="KW-1185">Reference proteome</keyword>
<dbReference type="Pfam" id="PF13156">
    <property type="entry name" value="Mrr_cat_2"/>
    <property type="match status" value="1"/>
</dbReference>
<feature type="domain" description="Helicase ATP-binding" evidence="2">
    <location>
        <begin position="200"/>
        <end position="453"/>
    </location>
</feature>
<dbReference type="EMBL" id="BASD01000026">
    <property type="protein sequence ID" value="GAD19735.1"/>
    <property type="molecule type" value="Genomic_DNA"/>
</dbReference>
<dbReference type="eggNOG" id="COG4889">
    <property type="taxonomic scope" value="Bacteria"/>
</dbReference>
<dbReference type="InterPro" id="IPR039442">
    <property type="entry name" value="Mrr-like_dom"/>
</dbReference>
<feature type="compositionally biased region" description="Basic and acidic residues" evidence="1">
    <location>
        <begin position="1026"/>
        <end position="1046"/>
    </location>
</feature>
<dbReference type="InterPro" id="IPR027417">
    <property type="entry name" value="P-loop_NTPase"/>
</dbReference>
<evidence type="ECO:0000259" key="2">
    <source>
        <dbReference type="PROSITE" id="PS51192"/>
    </source>
</evidence>
<dbReference type="PANTHER" id="PTHR47396">
    <property type="entry name" value="TYPE I RESTRICTION ENZYME ECOKI R PROTEIN"/>
    <property type="match status" value="1"/>
</dbReference>
<feature type="compositionally biased region" description="Polar residues" evidence="1">
    <location>
        <begin position="1069"/>
        <end position="1078"/>
    </location>
</feature>
<dbReference type="PROSITE" id="PS51192">
    <property type="entry name" value="HELICASE_ATP_BIND_1"/>
    <property type="match status" value="1"/>
</dbReference>
<dbReference type="SUPFAM" id="SSF53335">
    <property type="entry name" value="S-adenosyl-L-methionine-dependent methyltransferases"/>
    <property type="match status" value="1"/>
</dbReference>
<dbReference type="Pfam" id="PF00271">
    <property type="entry name" value="Helicase_C"/>
    <property type="match status" value="1"/>
</dbReference>
<dbReference type="GO" id="GO:0008168">
    <property type="term" value="F:methyltransferase activity"/>
    <property type="evidence" value="ECO:0007669"/>
    <property type="project" value="InterPro"/>
</dbReference>
<dbReference type="SMART" id="SM00490">
    <property type="entry name" value="HELICc"/>
    <property type="match status" value="1"/>
</dbReference>
<dbReference type="GO" id="GO:0004386">
    <property type="term" value="F:helicase activity"/>
    <property type="evidence" value="ECO:0007669"/>
    <property type="project" value="UniProtKB-KW"/>
</dbReference>
<feature type="domain" description="Helicase C-terminal" evidence="3">
    <location>
        <begin position="548"/>
        <end position="726"/>
    </location>
</feature>
<evidence type="ECO:0000256" key="1">
    <source>
        <dbReference type="SAM" id="MobiDB-lite"/>
    </source>
</evidence>
<dbReference type="GO" id="GO:0005524">
    <property type="term" value="F:ATP binding"/>
    <property type="evidence" value="ECO:0007669"/>
    <property type="project" value="InterPro"/>
</dbReference>
<evidence type="ECO:0000259" key="3">
    <source>
        <dbReference type="PROSITE" id="PS51194"/>
    </source>
</evidence>
<feature type="compositionally biased region" description="Basic and acidic residues" evidence="1">
    <location>
        <begin position="1301"/>
        <end position="1318"/>
    </location>
</feature>
<dbReference type="Gene3D" id="3.40.50.150">
    <property type="entry name" value="Vaccinia Virus protein VP39"/>
    <property type="match status" value="1"/>
</dbReference>
<dbReference type="eggNOG" id="COG0286">
    <property type="taxonomic scope" value="Bacteria"/>
</dbReference>
<feature type="region of interest" description="Disordered" evidence="1">
    <location>
        <begin position="1294"/>
        <end position="1334"/>
    </location>
</feature>
<dbReference type="PROSITE" id="PS00092">
    <property type="entry name" value="N6_MTASE"/>
    <property type="match status" value="1"/>
</dbReference>
<dbReference type="GO" id="GO:0016787">
    <property type="term" value="F:hydrolase activity"/>
    <property type="evidence" value="ECO:0007669"/>
    <property type="project" value="InterPro"/>
</dbReference>
<dbReference type="InterPro" id="IPR050742">
    <property type="entry name" value="Helicase_Restrict-Modif_Enz"/>
</dbReference>
<dbReference type="InterPro" id="IPR053980">
    <property type="entry name" value="ISP_coupler"/>
</dbReference>
<dbReference type="GO" id="GO:0003677">
    <property type="term" value="F:DNA binding"/>
    <property type="evidence" value="ECO:0007669"/>
    <property type="project" value="InterPro"/>
</dbReference>
<accession>T1D0K3</accession>
<protein>
    <submittedName>
        <fullName evidence="4">ATP-dependent RNA helicase, DEAD/DEAH box family</fullName>
    </submittedName>
</protein>
<dbReference type="PRINTS" id="PR00507">
    <property type="entry name" value="N12N6MTFRASE"/>
</dbReference>
<dbReference type="GO" id="GO:0005829">
    <property type="term" value="C:cytosol"/>
    <property type="evidence" value="ECO:0007669"/>
    <property type="project" value="TreeGrafter"/>
</dbReference>
<evidence type="ECO:0000313" key="4">
    <source>
        <dbReference type="EMBL" id="GAD19735.1"/>
    </source>
</evidence>
<dbReference type="RefSeq" id="WP_023949278.1">
    <property type="nucleotide sequence ID" value="NZ_BASD01000026.1"/>
</dbReference>
<dbReference type="Proteomes" id="UP000018143">
    <property type="component" value="Unassembled WGS sequence"/>
</dbReference>
<sequence>MDFESIIQHLYADNLTKTTIEQGKKFEKLIKKILQICPQFSSEYKDVYLWSEFSDRFGIRAKDMGIDIMIETYDSKWISVQCKCYDPTHKLATKDLKNFLGINTIYKNSEFNGSQEVFCEISQKLIFHTCKQISTDLPKALAQSTHSLSKEPKIWGYFDLENLDLDWQKFDINHIDSLHSKAKKALRPHQIQALESIKRHFLECQHSRGKVIMACGTGKSLLSIRTIDSMVQNGEIALVLAPSLALINQLIKEFFAQSETLPKDYALLAVCSDSRVGRDQKSLNNDKDSEDLKEDELLIPPTTDSVTLAKVIATKLDLPLRTQATNTDDIAFLAPPPNELHSLDSHNPNTSNKQDSVNKPKIIIFSTYQSIDVIIEAQKLFSQQIRLIINDEAHRTAGVQKLDKDGNTKDLSVWQKTHDNDLINAQYRLYLTATPRIYNDKTKENASKKAQEVGNNEDLLLFSMDDEKLFGTTIYELRFHKAIQDGLLSDYRVIVSVISESMAAKYLGEITKARENSKLDLYDAGQMIGFVNAIKKRKITFIDTDYGTSEEYFDDAKPMRRAVAFYSTIRNSKFATENFKKISHDIECNHIDGTHNAYEKTQKLHWLAGEDIEEIEEDIEDDASESQASDPSCRVLCNAKCLTEGIDVPNLDAVAFFQPRGSVVDVVQAVGRAIRKAEGKSYGYVILPVVLTEDELQSIDSALKSKKFNVIWEALKALRSHDERLIDSARINEVVSVIGESGSGREAIEATLFTLDELTEAMKSVIPKKLGDLEYWEQYALKVGDIMRKLSLRIKGLTEQNPDIANLFSRFCKSLQSNLNASFDIDEAITLIAQHIITKPIFECIFPDLDFSRFDKVSHELDKLYTTLLDFGLASETKILEEFYTSVRSNAEFAKSDKSKQELIKNLYNTLFKEAFKKTQEKLGIVYTPIEVVDFIIYSLEFVLNTHFGKSLGDTHINIYDPFTGTGTFITRLIQSGLLDSNLSYKYKNELWANEITLLGYYIAQINITATMHQRMQHLAESTNSHSEEVRSATEESINPEKDSKMRNQSLRARQKLSAAIQNLDADNMDSSLSTFPQNDNNISDDSDDKNDKRASDFILLDNLLFTDTFSSYTPDSRGFRGEVKQLNLQIPEYLAKNYAKIQELKQAEFKVILSNPPYSAGQNSANDDNKNTSYPALEKRIADTYQAKSLATKSKNTSYDTLKMAIRYATDRIESKGVVAFVTNGSFIDSNSDDGLRACLQSEFDYIYIFNLRGNARLQGEARQKEGGGVFGSGSRTPVAISILVKCDKQSSQNSCHTDLSCHTERSEVSKNNDRDSSVASLPQNDNREKTQNDNKKAKIYYYDIGDYLDRQSKLNIISNFKSIEGIEKAGKFTLITPNKDYDWINQRDYSYMKFISMGDSSHKLKPLPKINGKIQLEIFEIFSQGVVTGKDAWAFNFSKENLSKNIQLCLNTYNSEREKLAQNPNYQLSSDLTKVTWGGSLRKRVQSNYELQFNESKIKECLYRPFNKEWIYYDNGYNHSHYQLDKIYPADNYTNLVICVNDRGGGEFGSLILNQICDLHLFSQTQCFPLYYYEKIEPDQAKNLFDKSEVNGNDTYRRKDAIRDEALKEVQKIYKDESITKEDIFYYIYALLNHKTYKEKYRDNLSKMLPRLPFMQDFRGFEKAGRELAELHLNYESYVAESSAILTLRSEIDNIEQALKGSLFERDSLFRVKAQIEALSDEDFYIKKLAFGKDGKKVQKNRIYLNEKLAIINIPQSAHEYIVNGRSAIEWIIDRYQIKIYTNSQIENNPNEYEAENGALKGLKGGRYVASLLLSVIEMSARTMEILDAMPEYKSLDSH</sequence>